<dbReference type="AlphaFoldDB" id="A0A2I2GJ82"/>
<feature type="compositionally biased region" description="Pro residues" evidence="3">
    <location>
        <begin position="251"/>
        <end position="266"/>
    </location>
</feature>
<keyword evidence="2" id="KW-0862">Zinc</keyword>
<dbReference type="SUPFAM" id="SSF57756">
    <property type="entry name" value="Retrovirus zinc finger-like domains"/>
    <property type="match status" value="1"/>
</dbReference>
<dbReference type="InterPro" id="IPR001878">
    <property type="entry name" value="Znf_CCHC"/>
</dbReference>
<evidence type="ECO:0000256" key="2">
    <source>
        <dbReference type="PROSITE-ProRule" id="PRU00047"/>
    </source>
</evidence>
<feature type="compositionally biased region" description="Basic and acidic residues" evidence="3">
    <location>
        <begin position="146"/>
        <end position="161"/>
    </location>
</feature>
<feature type="region of interest" description="Disordered" evidence="3">
    <location>
        <begin position="66"/>
        <end position="86"/>
    </location>
</feature>
<name>A0A2I2GJ82_9EURO</name>
<dbReference type="SMART" id="SM00343">
    <property type="entry name" value="ZnF_C2HC"/>
    <property type="match status" value="2"/>
</dbReference>
<dbReference type="RefSeq" id="XP_024708235.1">
    <property type="nucleotide sequence ID" value="XM_024842347.1"/>
</dbReference>
<proteinExistence type="predicted"/>
<dbReference type="GO" id="GO:0008270">
    <property type="term" value="F:zinc ion binding"/>
    <property type="evidence" value="ECO:0007669"/>
    <property type="project" value="UniProtKB-KW"/>
</dbReference>
<feature type="domain" description="CCHC-type" evidence="4">
    <location>
        <begin position="23"/>
        <end position="38"/>
    </location>
</feature>
<evidence type="ECO:0000313" key="5">
    <source>
        <dbReference type="EMBL" id="PLB52933.1"/>
    </source>
</evidence>
<dbReference type="InterPro" id="IPR036875">
    <property type="entry name" value="Znf_CCHC_sf"/>
</dbReference>
<reference evidence="5 6" key="1">
    <citation type="submission" date="2016-12" db="EMBL/GenBank/DDBJ databases">
        <title>The genomes of Aspergillus section Nigri reveals drivers in fungal speciation.</title>
        <authorList>
            <consortium name="DOE Joint Genome Institute"/>
            <person name="Vesth T.C."/>
            <person name="Nybo J."/>
            <person name="Theobald S."/>
            <person name="Brandl J."/>
            <person name="Frisvad J.C."/>
            <person name="Nielsen K.F."/>
            <person name="Lyhne E.K."/>
            <person name="Kogle M.E."/>
            <person name="Kuo A."/>
            <person name="Riley R."/>
            <person name="Clum A."/>
            <person name="Nolan M."/>
            <person name="Lipzen A."/>
            <person name="Salamov A."/>
            <person name="Henrissat B."/>
            <person name="Wiebenga A."/>
            <person name="De Vries R.P."/>
            <person name="Grigoriev I.V."/>
            <person name="Mortensen U.H."/>
            <person name="Andersen M.R."/>
            <person name="Baker S.E."/>
        </authorList>
    </citation>
    <scope>NUCLEOTIDE SEQUENCE [LARGE SCALE GENOMIC DNA]</scope>
    <source>
        <strain evidence="5 6">IBT 23096</strain>
    </source>
</reference>
<dbReference type="STRING" id="1392250.A0A2I2GJ82"/>
<keyword evidence="6" id="KW-1185">Reference proteome</keyword>
<dbReference type="OrthoDB" id="6777263at2759"/>
<evidence type="ECO:0000313" key="6">
    <source>
        <dbReference type="Proteomes" id="UP000234275"/>
    </source>
</evidence>
<comment type="function">
    <text evidence="1">Necessary for the splicing of pre-mRNA. Has a role in the recognition of the branch site (5'-UACUAAC-3'), the pyrimidine tract and the 3'-splice site at the 3'-end of introns.</text>
</comment>
<dbReference type="Gene3D" id="4.10.60.10">
    <property type="entry name" value="Zinc finger, CCHC-type"/>
    <property type="match status" value="1"/>
</dbReference>
<dbReference type="VEuPathDB" id="FungiDB:P170DRAFT_117646"/>
<protein>
    <recommendedName>
        <fullName evidence="4">CCHC-type domain-containing protein</fullName>
    </recommendedName>
</protein>
<feature type="compositionally biased region" description="Gly residues" evidence="3">
    <location>
        <begin position="74"/>
        <end position="86"/>
    </location>
</feature>
<dbReference type="Pfam" id="PF00098">
    <property type="entry name" value="zf-CCHC"/>
    <property type="match status" value="2"/>
</dbReference>
<feature type="compositionally biased region" description="Gly residues" evidence="3">
    <location>
        <begin position="169"/>
        <end position="185"/>
    </location>
</feature>
<feature type="domain" description="CCHC-type" evidence="4">
    <location>
        <begin position="48"/>
        <end position="63"/>
    </location>
</feature>
<dbReference type="GeneID" id="36550042"/>
<keyword evidence="2" id="KW-0479">Metal-binding</keyword>
<evidence type="ECO:0000256" key="1">
    <source>
        <dbReference type="ARBA" id="ARBA00053279"/>
    </source>
</evidence>
<feature type="region of interest" description="Disordered" evidence="3">
    <location>
        <begin position="101"/>
        <end position="268"/>
    </location>
</feature>
<gene>
    <name evidence="5" type="ORF">P170DRAFT_117646</name>
</gene>
<dbReference type="Proteomes" id="UP000234275">
    <property type="component" value="Unassembled WGS sequence"/>
</dbReference>
<feature type="compositionally biased region" description="Low complexity" evidence="3">
    <location>
        <begin position="186"/>
        <end position="195"/>
    </location>
</feature>
<accession>A0A2I2GJ82</accession>
<dbReference type="EMBL" id="MSFO01000002">
    <property type="protein sequence ID" value="PLB52933.1"/>
    <property type="molecule type" value="Genomic_DNA"/>
</dbReference>
<dbReference type="GO" id="GO:0003676">
    <property type="term" value="F:nucleic acid binding"/>
    <property type="evidence" value="ECO:0007669"/>
    <property type="project" value="InterPro"/>
</dbReference>
<evidence type="ECO:0000259" key="4">
    <source>
        <dbReference type="PROSITE" id="PS50158"/>
    </source>
</evidence>
<dbReference type="FunFam" id="4.10.60.10:FF:000030">
    <property type="entry name" value="Branchpoint-bridging protein"/>
    <property type="match status" value="1"/>
</dbReference>
<comment type="caution">
    <text evidence="5">The sequence shown here is derived from an EMBL/GenBank/DDBJ whole genome shotgun (WGS) entry which is preliminary data.</text>
</comment>
<organism evidence="5 6">
    <name type="scientific">Aspergillus steynii IBT 23096</name>
    <dbReference type="NCBI Taxonomy" id="1392250"/>
    <lineage>
        <taxon>Eukaryota</taxon>
        <taxon>Fungi</taxon>
        <taxon>Dikarya</taxon>
        <taxon>Ascomycota</taxon>
        <taxon>Pezizomycotina</taxon>
        <taxon>Eurotiomycetes</taxon>
        <taxon>Eurotiomycetidae</taxon>
        <taxon>Eurotiales</taxon>
        <taxon>Aspergillaceae</taxon>
        <taxon>Aspergillus</taxon>
        <taxon>Aspergillus subgen. Circumdati</taxon>
    </lineage>
</organism>
<sequence length="278" mass="29308">MSLRLLLRFPKARTSLRGTSFACQNCGQIGHRKYDCPEQRNFTANIICRVCGNAGHMARDCPDRQRGSDWRNNGGFGGGRRAIGGGDAVDREMEQLMQELSGGAPGEDGHVPRRIEAGPDQGYDDRDMKPWQRGPPPSDVAPWQQRGRDNRRDDYGPRDHGSAPPWAQGRGGGDYGYGAQGGYGAPPGAAPWQQQAPPPPPGGQPSYGYGGYGGYAPPVPGIGAPPGAPPGLGVPPPPPGMPSMYYGSGGSPPPPPPGEGPPPPVCVPSSEHARFVIY</sequence>
<feature type="compositionally biased region" description="Pro residues" evidence="3">
    <location>
        <begin position="226"/>
        <end position="241"/>
    </location>
</feature>
<dbReference type="PROSITE" id="PS50158">
    <property type="entry name" value="ZF_CCHC"/>
    <property type="match status" value="2"/>
</dbReference>
<keyword evidence="2" id="KW-0863">Zinc-finger</keyword>
<evidence type="ECO:0000256" key="3">
    <source>
        <dbReference type="SAM" id="MobiDB-lite"/>
    </source>
</evidence>
<feature type="compositionally biased region" description="Basic and acidic residues" evidence="3">
    <location>
        <begin position="107"/>
        <end position="130"/>
    </location>
</feature>